<feature type="signal peptide" evidence="3">
    <location>
        <begin position="1"/>
        <end position="22"/>
    </location>
</feature>
<keyword evidence="2" id="KW-1133">Transmembrane helix</keyword>
<feature type="transmembrane region" description="Helical" evidence="2">
    <location>
        <begin position="316"/>
        <end position="339"/>
    </location>
</feature>
<proteinExistence type="predicted"/>
<feature type="transmembrane region" description="Helical" evidence="2">
    <location>
        <begin position="571"/>
        <end position="589"/>
    </location>
</feature>
<feature type="chain" id="PRO_5032843422" evidence="3">
    <location>
        <begin position="23"/>
        <end position="795"/>
    </location>
</feature>
<keyword evidence="2" id="KW-0472">Membrane</keyword>
<feature type="transmembrane region" description="Helical" evidence="2">
    <location>
        <begin position="375"/>
        <end position="394"/>
    </location>
</feature>
<sequence length="795" mass="92036">MNVLQFLSIVFLFEMVLPLLRGHLTTSIQSSVTVMNNNEDECVNYGTVYPQNDHLNDDCQVTINQMDIHNFVNKMRAQEYKISLLKINLNVSEDIKLNHTKCTISPFEWIWTYKGQNGGFQYLSLMKEFSYYSLSLLDHYTITTTFNLNLKRGCHLRIGDRNTTERIGLAFLQAFNQSFQHGRDIGLRYGYVCYLSRTYMENIIYMLSKYIISPKQSMGYRCCRNAFNKTTRKDTISCTSDTIMIDNGLWWNFPYVMGWLLFLFLPLLFLQFSENKYKNFNVGHGKWLLSNPISFGTVLKNSFNRAYASGNICSRLLKIICILLTSLIVILEVLSYYYFMNDFVVSMTKAEIPFNWINMAAGYSLSKESFLPCFGGPYIALALYYISSALLLCLPTNLSKFVDKGIDDKAEMFMSLLTVDTSTKGKLGAVLDIRRQTAYTRLYSVLRANIYMLINPSFWDIGFHIQKRRFNGFIRVLTRNRILFRLVLTCALIPIYLLICIIEWMLAIFMYGLPVVGFFFIIINGYYNTVREVNSKRTGSAGYVIGIIIIILMSVCAAFDIYMFSLLFIDSFIFLCRICTYAFAGLIAYPDITYGYLVFTITVTIYVTECIQHVNVVYTYLFETVKNICIKMKKGKHLQAVPMISCNGYTTSVSKPLFRYVVRYYRPLRIEILFSCLKLTIIVIILYMSISILLTFKELSKMSTLTQAITALFICLIPKLWHMFEEKGGKYKEETEIAEVKNIIEQYCRCYIHKRTPSSIQDDNTTVDDTEQDRSNNSSSDDELLQHLLLDVEIE</sequence>
<protein>
    <submittedName>
        <fullName evidence="4">Uncharacterized protein</fullName>
    </submittedName>
</protein>
<feature type="transmembrane region" description="Helical" evidence="2">
    <location>
        <begin position="702"/>
        <end position="721"/>
    </location>
</feature>
<feature type="transmembrane region" description="Helical" evidence="2">
    <location>
        <begin position="672"/>
        <end position="696"/>
    </location>
</feature>
<comment type="caution">
    <text evidence="4">The sequence shown here is derived from an EMBL/GenBank/DDBJ whole genome shotgun (WGS) entry which is preliminary data.</text>
</comment>
<accession>A0A8B6ETM5</accession>
<keyword evidence="5" id="KW-1185">Reference proteome</keyword>
<gene>
    <name evidence="4" type="ORF">MGAL_10B055053</name>
</gene>
<feature type="transmembrane region" description="Helical" evidence="2">
    <location>
        <begin position="482"/>
        <end position="502"/>
    </location>
</feature>
<feature type="transmembrane region" description="Helical" evidence="2">
    <location>
        <begin position="249"/>
        <end position="270"/>
    </location>
</feature>
<dbReference type="AlphaFoldDB" id="A0A8B6ETM5"/>
<keyword evidence="3" id="KW-0732">Signal</keyword>
<organism evidence="4 5">
    <name type="scientific">Mytilus galloprovincialis</name>
    <name type="common">Mediterranean mussel</name>
    <dbReference type="NCBI Taxonomy" id="29158"/>
    <lineage>
        <taxon>Eukaryota</taxon>
        <taxon>Metazoa</taxon>
        <taxon>Spiralia</taxon>
        <taxon>Lophotrochozoa</taxon>
        <taxon>Mollusca</taxon>
        <taxon>Bivalvia</taxon>
        <taxon>Autobranchia</taxon>
        <taxon>Pteriomorphia</taxon>
        <taxon>Mytilida</taxon>
        <taxon>Mytiloidea</taxon>
        <taxon>Mytilidae</taxon>
        <taxon>Mytilinae</taxon>
        <taxon>Mytilus</taxon>
    </lineage>
</organism>
<dbReference type="Proteomes" id="UP000596742">
    <property type="component" value="Unassembled WGS sequence"/>
</dbReference>
<dbReference type="EMBL" id="UYJE01005728">
    <property type="protein sequence ID" value="VDI39696.1"/>
    <property type="molecule type" value="Genomic_DNA"/>
</dbReference>
<dbReference type="OrthoDB" id="6079817at2759"/>
<feature type="transmembrane region" description="Helical" evidence="2">
    <location>
        <begin position="508"/>
        <end position="529"/>
    </location>
</feature>
<evidence type="ECO:0000313" key="5">
    <source>
        <dbReference type="Proteomes" id="UP000596742"/>
    </source>
</evidence>
<feature type="region of interest" description="Disordered" evidence="1">
    <location>
        <begin position="761"/>
        <end position="782"/>
    </location>
</feature>
<reference evidence="4" key="1">
    <citation type="submission" date="2018-11" db="EMBL/GenBank/DDBJ databases">
        <authorList>
            <person name="Alioto T."/>
            <person name="Alioto T."/>
        </authorList>
    </citation>
    <scope>NUCLEOTIDE SEQUENCE</scope>
</reference>
<evidence type="ECO:0000256" key="1">
    <source>
        <dbReference type="SAM" id="MobiDB-lite"/>
    </source>
</evidence>
<evidence type="ECO:0000256" key="3">
    <source>
        <dbReference type="SAM" id="SignalP"/>
    </source>
</evidence>
<name>A0A8B6ETM5_MYTGA</name>
<evidence type="ECO:0000313" key="4">
    <source>
        <dbReference type="EMBL" id="VDI39696.1"/>
    </source>
</evidence>
<feature type="transmembrane region" description="Helical" evidence="2">
    <location>
        <begin position="541"/>
        <end position="565"/>
    </location>
</feature>
<evidence type="ECO:0000256" key="2">
    <source>
        <dbReference type="SAM" id="Phobius"/>
    </source>
</evidence>
<keyword evidence="2" id="KW-0812">Transmembrane</keyword>